<accession>A0A9P8FX89</accession>
<evidence type="ECO:0000313" key="2">
    <source>
        <dbReference type="EMBL" id="KAG9984604.1"/>
    </source>
</evidence>
<sequence length="349" mass="39362">MVKLSDHISWQPIRTPAITDDTFYIFALSIPFIICFSILNIFLLFYVVLAEKNYAVGRHAFNKGISWSGAAFVAFAAASLAALDVALFVACHHANHLKAIFRVKILYLIILPAINRAIEIHKTAYDHIVESPNAAKSYLRELLKDKKRLQRASDLFCATLVATFVMLSLYLQLSVSGLLSQDDLRHIFGTYFISISTLSCLLYAFCLHHTTLIPGYVLDYLHQTAGTYWKRFVTMVDLDEPLLSIPQTSDNDTLLHPGEEMPDPEELLTLHLQSQCEFGFDNQNDLVTLFGDLRDHLSLELPSVAIMSSNQFAISKTDGSVKYCRKSFGVMKEQSVIGFFHFAYSSLRD</sequence>
<dbReference type="Proteomes" id="UP000729357">
    <property type="component" value="Unassembled WGS sequence"/>
</dbReference>
<feature type="transmembrane region" description="Helical" evidence="1">
    <location>
        <begin position="187"/>
        <end position="206"/>
    </location>
</feature>
<organism evidence="2 3">
    <name type="scientific">Aureobasidium melanogenum</name>
    <name type="common">Aureobasidium pullulans var. melanogenum</name>
    <dbReference type="NCBI Taxonomy" id="46634"/>
    <lineage>
        <taxon>Eukaryota</taxon>
        <taxon>Fungi</taxon>
        <taxon>Dikarya</taxon>
        <taxon>Ascomycota</taxon>
        <taxon>Pezizomycotina</taxon>
        <taxon>Dothideomycetes</taxon>
        <taxon>Dothideomycetidae</taxon>
        <taxon>Dothideales</taxon>
        <taxon>Saccotheciaceae</taxon>
        <taxon>Aureobasidium</taxon>
    </lineage>
</organism>
<dbReference type="EMBL" id="JAHFXS010000477">
    <property type="protein sequence ID" value="KAG9984604.1"/>
    <property type="molecule type" value="Genomic_DNA"/>
</dbReference>
<reference evidence="2" key="2">
    <citation type="submission" date="2021-08" db="EMBL/GenBank/DDBJ databases">
        <authorList>
            <person name="Gostincar C."/>
            <person name="Sun X."/>
            <person name="Song Z."/>
            <person name="Gunde-Cimerman N."/>
        </authorList>
    </citation>
    <scope>NUCLEOTIDE SEQUENCE</scope>
    <source>
        <strain evidence="2">EXF-9298</strain>
    </source>
</reference>
<feature type="transmembrane region" description="Helical" evidence="1">
    <location>
        <begin position="155"/>
        <end position="175"/>
    </location>
</feature>
<reference evidence="2" key="1">
    <citation type="journal article" date="2021" name="J Fungi (Basel)">
        <title>Virulence traits and population genomics of the black yeast Aureobasidium melanogenum.</title>
        <authorList>
            <person name="Cernosa A."/>
            <person name="Sun X."/>
            <person name="Gostincar C."/>
            <person name="Fang C."/>
            <person name="Gunde-Cimerman N."/>
            <person name="Song Z."/>
        </authorList>
    </citation>
    <scope>NUCLEOTIDE SEQUENCE</scope>
    <source>
        <strain evidence="2">EXF-9298</strain>
    </source>
</reference>
<evidence type="ECO:0000256" key="1">
    <source>
        <dbReference type="SAM" id="Phobius"/>
    </source>
</evidence>
<keyword evidence="1" id="KW-0472">Membrane</keyword>
<dbReference type="AlphaFoldDB" id="A0A9P8FX89"/>
<evidence type="ECO:0000313" key="3">
    <source>
        <dbReference type="Proteomes" id="UP000729357"/>
    </source>
</evidence>
<protein>
    <submittedName>
        <fullName evidence="2">Uncharacterized protein</fullName>
    </submittedName>
</protein>
<keyword evidence="1" id="KW-1133">Transmembrane helix</keyword>
<keyword evidence="3" id="KW-1185">Reference proteome</keyword>
<feature type="transmembrane region" description="Helical" evidence="1">
    <location>
        <begin position="70"/>
        <end position="90"/>
    </location>
</feature>
<gene>
    <name evidence="2" type="ORF">KCU98_g5305</name>
</gene>
<feature type="transmembrane region" description="Helical" evidence="1">
    <location>
        <begin position="96"/>
        <end position="114"/>
    </location>
</feature>
<feature type="non-terminal residue" evidence="2">
    <location>
        <position position="349"/>
    </location>
</feature>
<proteinExistence type="predicted"/>
<keyword evidence="1" id="KW-0812">Transmembrane</keyword>
<comment type="caution">
    <text evidence="2">The sequence shown here is derived from an EMBL/GenBank/DDBJ whole genome shotgun (WGS) entry which is preliminary data.</text>
</comment>
<name>A0A9P8FX89_AURME</name>
<feature type="transmembrane region" description="Helical" evidence="1">
    <location>
        <begin position="23"/>
        <end position="49"/>
    </location>
</feature>